<feature type="compositionally biased region" description="Basic residues" evidence="1">
    <location>
        <begin position="81"/>
        <end position="91"/>
    </location>
</feature>
<feature type="region of interest" description="Disordered" evidence="1">
    <location>
        <begin position="65"/>
        <end position="132"/>
    </location>
</feature>
<name>A0AAW1Y8B7_RUBAR</name>
<comment type="caution">
    <text evidence="3">The sequence shown here is derived from an EMBL/GenBank/DDBJ whole genome shotgun (WGS) entry which is preliminary data.</text>
</comment>
<evidence type="ECO:0000259" key="2">
    <source>
        <dbReference type="SMART" id="SM00959"/>
    </source>
</evidence>
<dbReference type="PANTHER" id="PTHR34449">
    <property type="entry name" value="RHO TERMINATION FACTOR"/>
    <property type="match status" value="1"/>
</dbReference>
<feature type="region of interest" description="Disordered" evidence="1">
    <location>
        <begin position="209"/>
        <end position="229"/>
    </location>
</feature>
<evidence type="ECO:0000313" key="4">
    <source>
        <dbReference type="Proteomes" id="UP001457282"/>
    </source>
</evidence>
<evidence type="ECO:0000313" key="3">
    <source>
        <dbReference type="EMBL" id="KAK9945063.1"/>
    </source>
</evidence>
<reference evidence="3 4" key="1">
    <citation type="journal article" date="2023" name="G3 (Bethesda)">
        <title>A chromosome-length genome assembly and annotation of blackberry (Rubus argutus, cv. 'Hillquist').</title>
        <authorList>
            <person name="Bruna T."/>
            <person name="Aryal R."/>
            <person name="Dudchenko O."/>
            <person name="Sargent D.J."/>
            <person name="Mead D."/>
            <person name="Buti M."/>
            <person name="Cavallini A."/>
            <person name="Hytonen T."/>
            <person name="Andres J."/>
            <person name="Pham M."/>
            <person name="Weisz D."/>
            <person name="Mascagni F."/>
            <person name="Usai G."/>
            <person name="Natali L."/>
            <person name="Bassil N."/>
            <person name="Fernandez G.E."/>
            <person name="Lomsadze A."/>
            <person name="Armour M."/>
            <person name="Olukolu B."/>
            <person name="Poorten T."/>
            <person name="Britton C."/>
            <person name="Davik J."/>
            <person name="Ashrafi H."/>
            <person name="Aiden E.L."/>
            <person name="Borodovsky M."/>
            <person name="Worthington M."/>
        </authorList>
    </citation>
    <scope>NUCLEOTIDE SEQUENCE [LARGE SCALE GENOMIC DNA]</scope>
    <source>
        <strain evidence="3">PI 553951</strain>
    </source>
</reference>
<dbReference type="Pfam" id="PF07498">
    <property type="entry name" value="Rho_N"/>
    <property type="match status" value="1"/>
</dbReference>
<dbReference type="AlphaFoldDB" id="A0AAW1Y8B7"/>
<feature type="domain" description="Rho termination factor-like N-terminal" evidence="2">
    <location>
        <begin position="259"/>
        <end position="295"/>
    </location>
</feature>
<organism evidence="3 4">
    <name type="scientific">Rubus argutus</name>
    <name type="common">Southern blackberry</name>
    <dbReference type="NCBI Taxonomy" id="59490"/>
    <lineage>
        <taxon>Eukaryota</taxon>
        <taxon>Viridiplantae</taxon>
        <taxon>Streptophyta</taxon>
        <taxon>Embryophyta</taxon>
        <taxon>Tracheophyta</taxon>
        <taxon>Spermatophyta</taxon>
        <taxon>Magnoliopsida</taxon>
        <taxon>eudicotyledons</taxon>
        <taxon>Gunneridae</taxon>
        <taxon>Pentapetalae</taxon>
        <taxon>rosids</taxon>
        <taxon>fabids</taxon>
        <taxon>Rosales</taxon>
        <taxon>Rosaceae</taxon>
        <taxon>Rosoideae</taxon>
        <taxon>Rosoideae incertae sedis</taxon>
        <taxon>Rubus</taxon>
    </lineage>
</organism>
<dbReference type="EMBL" id="JBEDUW010000002">
    <property type="protein sequence ID" value="KAK9945063.1"/>
    <property type="molecule type" value="Genomic_DNA"/>
</dbReference>
<sequence length="298" mass="33441">MSQSVHLICYAPSDSKCLPSSGISGRVAPVYPCSSRFIHRFKSQVRIGSLKGAYTGVSFTCRASSSGRNRIPDRNPDFPRQNRHGYFRGRNRRNEERDGFENHEESDLLSAKNGPLLSLPSNTKFGATAAPGPREKEIVELFRKVQAQLRERTVVKEEQKVEAVQGKEDDGIVNSVQHVNLSDKRKINHADIVSNPEPEPELEINLESELEPEPEHDAEFEFEPETEPEQEIVQLLEDETSGPEENVDEDKQQLIEHRDLSACKLPELRALAKSRGVKGFSKMKKAELLELLSGGSLD</sequence>
<feature type="compositionally biased region" description="Basic and acidic residues" evidence="1">
    <location>
        <begin position="92"/>
        <end position="106"/>
    </location>
</feature>
<dbReference type="Proteomes" id="UP001457282">
    <property type="component" value="Unassembled WGS sequence"/>
</dbReference>
<protein>
    <recommendedName>
        <fullName evidence="2">Rho termination factor-like N-terminal domain-containing protein</fullName>
    </recommendedName>
</protein>
<dbReference type="GO" id="GO:0006353">
    <property type="term" value="P:DNA-templated transcription termination"/>
    <property type="evidence" value="ECO:0007669"/>
    <property type="project" value="InterPro"/>
</dbReference>
<evidence type="ECO:0000256" key="1">
    <source>
        <dbReference type="SAM" id="MobiDB-lite"/>
    </source>
</evidence>
<dbReference type="InterPro" id="IPR011112">
    <property type="entry name" value="Rho-like_N"/>
</dbReference>
<keyword evidence="4" id="KW-1185">Reference proteome</keyword>
<feature type="compositionally biased region" description="Acidic residues" evidence="1">
    <location>
        <begin position="220"/>
        <end position="229"/>
    </location>
</feature>
<proteinExistence type="predicted"/>
<dbReference type="SMART" id="SM00959">
    <property type="entry name" value="Rho_N"/>
    <property type="match status" value="1"/>
</dbReference>
<dbReference type="PANTHER" id="PTHR34449:SF5">
    <property type="entry name" value="ATP BINDING _ ATPASE"/>
    <property type="match status" value="1"/>
</dbReference>
<accession>A0AAW1Y8B7</accession>
<gene>
    <name evidence="3" type="ORF">M0R45_010594</name>
</gene>